<comment type="caution">
    <text evidence="2">The sequence shown here is derived from an EMBL/GenBank/DDBJ whole genome shotgun (WGS) entry which is preliminary data.</text>
</comment>
<keyword evidence="1" id="KW-0732">Signal</keyword>
<evidence type="ECO:0000313" key="3">
    <source>
        <dbReference type="Proteomes" id="UP000636110"/>
    </source>
</evidence>
<evidence type="ECO:0000313" key="2">
    <source>
        <dbReference type="EMBL" id="MBB2148310.1"/>
    </source>
</evidence>
<organism evidence="2 3">
    <name type="scientific">Pedobacter gandavensis</name>
    <dbReference type="NCBI Taxonomy" id="2679963"/>
    <lineage>
        <taxon>Bacteria</taxon>
        <taxon>Pseudomonadati</taxon>
        <taxon>Bacteroidota</taxon>
        <taxon>Sphingobacteriia</taxon>
        <taxon>Sphingobacteriales</taxon>
        <taxon>Sphingobacteriaceae</taxon>
        <taxon>Pedobacter</taxon>
    </lineage>
</organism>
<dbReference type="Pfam" id="PF00756">
    <property type="entry name" value="Esterase"/>
    <property type="match status" value="1"/>
</dbReference>
<dbReference type="Proteomes" id="UP000636110">
    <property type="component" value="Unassembled WGS sequence"/>
</dbReference>
<dbReference type="PANTHER" id="PTHR43037">
    <property type="entry name" value="UNNAMED PRODUCT-RELATED"/>
    <property type="match status" value="1"/>
</dbReference>
<reference evidence="2 3" key="1">
    <citation type="submission" date="2019-11" db="EMBL/GenBank/DDBJ databases">
        <title>Description of Pedobacter sp. LMG 31462T.</title>
        <authorList>
            <person name="Carlier A."/>
            <person name="Qi S."/>
            <person name="Vandamme P."/>
        </authorList>
    </citation>
    <scope>NUCLEOTIDE SEQUENCE [LARGE SCALE GENOMIC DNA]</scope>
    <source>
        <strain evidence="2 3">LMG 31462</strain>
    </source>
</reference>
<sequence>MATFAHAQDYALLGDSCFQVKNYQAAAENYELFLEKVESRSNIIAYRAAKSWSLLGNKEKALVAVKKYVANNYINRYHIFGDQLTKEPIFDLLKDDARWKEIIAGVFEKEALYRQAEQKKVDSLVAYQAALEKQGILHQLNFSGNVASVYHQLKTYSAYPKINRQLLSMQFKFNDTLHNSFSVILPKDYDPKRKYPLLFFLHGAVKGNTRYTDYSDTRDTTGWNRFYTKYAAINKVIMVYPSGNRDYNWMFPDKGFYMIPGILTQIKNLINVDDDKVFISGHSNGATGSFSYAMKQPSPFTGFYGFNTRPEVLTGGTYIRNLLNRSFFNVSTDQDYYYPPAAHDSLNKVMKELHADYQDHRYNGFPHWFPAFNASEPAYQLLFADLIKRKRNAFQPNIQWETDDTKYGRCDWINITSLDTLASLAPWQKAVNFKITKWVKLDKDDEAIVVDTVKNGFNYRKRSAAVKAHYADNTFRISTSRVKSFKIYISPDMVDMGKPITVILNDKVYFKGKVSYDKNFLIKEFTDHLDRSAVWVNAIDIHL</sequence>
<dbReference type="EMBL" id="WNXC01000001">
    <property type="protein sequence ID" value="MBB2148310.1"/>
    <property type="molecule type" value="Genomic_DNA"/>
</dbReference>
<dbReference type="SUPFAM" id="SSF53474">
    <property type="entry name" value="alpha/beta-Hydrolases"/>
    <property type="match status" value="1"/>
</dbReference>
<accession>A0ABR6ESR7</accession>
<keyword evidence="3" id="KW-1185">Reference proteome</keyword>
<name>A0ABR6ESR7_9SPHI</name>
<evidence type="ECO:0008006" key="4">
    <source>
        <dbReference type="Google" id="ProtNLM"/>
    </source>
</evidence>
<dbReference type="PANTHER" id="PTHR43037:SF1">
    <property type="entry name" value="BLL1128 PROTEIN"/>
    <property type="match status" value="1"/>
</dbReference>
<gene>
    <name evidence="2" type="ORF">GM920_05245</name>
</gene>
<dbReference type="RefSeq" id="WP_182954111.1">
    <property type="nucleotide sequence ID" value="NZ_WNXC01000001.1"/>
</dbReference>
<dbReference type="InterPro" id="IPR000801">
    <property type="entry name" value="Esterase-like"/>
</dbReference>
<protein>
    <recommendedName>
        <fullName evidence="4">Esterase</fullName>
    </recommendedName>
</protein>
<dbReference type="Gene3D" id="3.40.50.1820">
    <property type="entry name" value="alpha/beta hydrolase"/>
    <property type="match status" value="1"/>
</dbReference>
<dbReference type="InterPro" id="IPR029058">
    <property type="entry name" value="AB_hydrolase_fold"/>
</dbReference>
<evidence type="ECO:0000256" key="1">
    <source>
        <dbReference type="ARBA" id="ARBA00022729"/>
    </source>
</evidence>
<proteinExistence type="predicted"/>
<dbReference type="InterPro" id="IPR050955">
    <property type="entry name" value="Plant_Biomass_Hydrol_Est"/>
</dbReference>